<evidence type="ECO:0000259" key="1">
    <source>
        <dbReference type="PROSITE" id="PS50902"/>
    </source>
</evidence>
<accession>A0A895YQL2</accession>
<dbReference type="GO" id="GO:0009055">
    <property type="term" value="F:electron transfer activity"/>
    <property type="evidence" value="ECO:0007669"/>
    <property type="project" value="InterPro"/>
</dbReference>
<dbReference type="PROSITE" id="PS50902">
    <property type="entry name" value="FLAVODOXIN_LIKE"/>
    <property type="match status" value="1"/>
</dbReference>
<organism evidence="2 3">
    <name type="scientific">Natronosporangium hydrolyticum</name>
    <dbReference type="NCBI Taxonomy" id="2811111"/>
    <lineage>
        <taxon>Bacteria</taxon>
        <taxon>Bacillati</taxon>
        <taxon>Actinomycetota</taxon>
        <taxon>Actinomycetes</taxon>
        <taxon>Micromonosporales</taxon>
        <taxon>Micromonosporaceae</taxon>
        <taxon>Natronosporangium</taxon>
    </lineage>
</organism>
<dbReference type="Proteomes" id="UP000662857">
    <property type="component" value="Chromosome"/>
</dbReference>
<dbReference type="SUPFAM" id="SSF52218">
    <property type="entry name" value="Flavoproteins"/>
    <property type="match status" value="1"/>
</dbReference>
<evidence type="ECO:0000313" key="2">
    <source>
        <dbReference type="EMBL" id="QSB17036.1"/>
    </source>
</evidence>
<proteinExistence type="predicted"/>
<name>A0A895YQL2_9ACTN</name>
<dbReference type="KEGG" id="nhy:JQS43_01030"/>
<dbReference type="PROSITE" id="PS00201">
    <property type="entry name" value="FLAVODOXIN"/>
    <property type="match status" value="1"/>
</dbReference>
<dbReference type="InterPro" id="IPR029039">
    <property type="entry name" value="Flavoprotein-like_sf"/>
</dbReference>
<dbReference type="GO" id="GO:0010181">
    <property type="term" value="F:FMN binding"/>
    <property type="evidence" value="ECO:0007669"/>
    <property type="project" value="InterPro"/>
</dbReference>
<evidence type="ECO:0000313" key="3">
    <source>
        <dbReference type="Proteomes" id="UP000662857"/>
    </source>
</evidence>
<dbReference type="EMBL" id="CP070499">
    <property type="protein sequence ID" value="QSB17036.1"/>
    <property type="molecule type" value="Genomic_DNA"/>
</dbReference>
<sequence>MRALLVYESMFGNTQQVAEAVGAGLAEQLDVTVYEVGQAPTTVGGGIDLLVVGGPTHAFGLSRPATRKSAADQVAEEPERVLVSTGPGIREWLETVAVEGAPAAAAFDTRVRVRFLPGSAARAAQRRLRRLGCRLLVPAESFWAAGAPGPLRPGELERARQWGARLAAVLTPRRPVP</sequence>
<protein>
    <submittedName>
        <fullName evidence="2">Flavodoxin family protein</fullName>
    </submittedName>
</protein>
<dbReference type="InterPro" id="IPR008254">
    <property type="entry name" value="Flavodoxin/NO_synth"/>
</dbReference>
<keyword evidence="3" id="KW-1185">Reference proteome</keyword>
<reference evidence="2" key="1">
    <citation type="submission" date="2021-02" db="EMBL/GenBank/DDBJ databases">
        <title>Natrosporangium hydrolyticum gen. nov., sp. nov, a haloalkaliphilic actinobacterium from a soda solonchak soil.</title>
        <authorList>
            <person name="Sorokin D.Y."/>
            <person name="Khijniak T.V."/>
            <person name="Zakharycheva A.P."/>
            <person name="Boueva O.V."/>
            <person name="Ariskina E.V."/>
            <person name="Hahnke R.L."/>
            <person name="Bunk B."/>
            <person name="Sproer C."/>
            <person name="Schumann P."/>
            <person name="Evtushenko L.I."/>
            <person name="Kublanov I.V."/>
        </authorList>
    </citation>
    <scope>NUCLEOTIDE SEQUENCE</scope>
    <source>
        <strain evidence="2">DSM 106523</strain>
    </source>
</reference>
<gene>
    <name evidence="2" type="ORF">JQS43_01030</name>
</gene>
<dbReference type="AlphaFoldDB" id="A0A895YQL2"/>
<feature type="domain" description="Flavodoxin-like" evidence="1">
    <location>
        <begin position="3"/>
        <end position="167"/>
    </location>
</feature>
<dbReference type="Gene3D" id="3.40.50.360">
    <property type="match status" value="1"/>
</dbReference>
<dbReference type="InterPro" id="IPR001226">
    <property type="entry name" value="Flavodoxin_CS"/>
</dbReference>